<comment type="caution">
    <text evidence="2">The sequence shown here is derived from an EMBL/GenBank/DDBJ whole genome shotgun (WGS) entry which is preliminary data.</text>
</comment>
<reference evidence="2 3" key="1">
    <citation type="submission" date="2023-07" db="EMBL/GenBank/DDBJ databases">
        <title>Sequencing the genomes of 1000 actinobacteria strains.</title>
        <authorList>
            <person name="Klenk H.-P."/>
        </authorList>
    </citation>
    <scope>NUCLEOTIDE SEQUENCE [LARGE SCALE GENOMIC DNA]</scope>
    <source>
        <strain evidence="2 3">GD13</strain>
    </source>
</reference>
<dbReference type="Pfam" id="PF00300">
    <property type="entry name" value="His_Phos_1"/>
    <property type="match status" value="1"/>
</dbReference>
<accession>A0ABT9NRX7</accession>
<proteinExistence type="predicted"/>
<evidence type="ECO:0000313" key="2">
    <source>
        <dbReference type="EMBL" id="MDP9823037.1"/>
    </source>
</evidence>
<sequence>MATVILARHGRSSANTAGVLAGRSRGVHLDDHGVRQAREAGERLVGLRPTAVVTSPLERCRETAKGLLAGLDLDVPVTREKGLTECDYGTWTNQPIRALTKEPMWRTVQAHPSAAHFPGGESLAAMSARGVEAVRRWDRVAEEEHGADAIWVAVSHGDVIKAILADALGLHLDEFQRIVVDPGSLSVVRYTPQRAFVLATNTQAGSLAHLAPPPRKRKRRATAADGDAVVGGTTGV</sequence>
<feature type="compositionally biased region" description="Low complexity" evidence="1">
    <location>
        <begin position="223"/>
        <end position="236"/>
    </location>
</feature>
<feature type="region of interest" description="Disordered" evidence="1">
    <location>
        <begin position="211"/>
        <end position="236"/>
    </location>
</feature>
<name>A0ABT9NRX7_9ACTN</name>
<dbReference type="Proteomes" id="UP001240447">
    <property type="component" value="Unassembled WGS sequence"/>
</dbReference>
<dbReference type="PANTHER" id="PTHR48100:SF2">
    <property type="entry name" value="CONSERVED PROTEIN"/>
    <property type="match status" value="1"/>
</dbReference>
<dbReference type="RefSeq" id="WP_068117830.1">
    <property type="nucleotide sequence ID" value="NZ_CCXJ01000107.1"/>
</dbReference>
<organism evidence="2 3">
    <name type="scientific">Nocardioides massiliensis</name>
    <dbReference type="NCBI Taxonomy" id="1325935"/>
    <lineage>
        <taxon>Bacteria</taxon>
        <taxon>Bacillati</taxon>
        <taxon>Actinomycetota</taxon>
        <taxon>Actinomycetes</taxon>
        <taxon>Propionibacteriales</taxon>
        <taxon>Nocardioidaceae</taxon>
        <taxon>Nocardioides</taxon>
    </lineage>
</organism>
<gene>
    <name evidence="2" type="ORF">J2S59_002846</name>
</gene>
<keyword evidence="2" id="KW-0413">Isomerase</keyword>
<dbReference type="EC" id="5.4.2.11" evidence="2"/>
<dbReference type="InterPro" id="IPR050275">
    <property type="entry name" value="PGM_Phosphatase"/>
</dbReference>
<dbReference type="InterPro" id="IPR022492">
    <property type="entry name" value="Phosphomutase_MSMEG4193_put"/>
</dbReference>
<dbReference type="NCBIfam" id="TIGR03848">
    <property type="entry name" value="MSMEG_4193"/>
    <property type="match status" value="1"/>
</dbReference>
<dbReference type="GO" id="GO:0004619">
    <property type="term" value="F:phosphoglycerate mutase activity"/>
    <property type="evidence" value="ECO:0007669"/>
    <property type="project" value="UniProtKB-EC"/>
</dbReference>
<dbReference type="InterPro" id="IPR013078">
    <property type="entry name" value="His_Pase_superF_clade-1"/>
</dbReference>
<dbReference type="SMART" id="SM00855">
    <property type="entry name" value="PGAM"/>
    <property type="match status" value="1"/>
</dbReference>
<dbReference type="EMBL" id="JAUSQM010000001">
    <property type="protein sequence ID" value="MDP9823037.1"/>
    <property type="molecule type" value="Genomic_DNA"/>
</dbReference>
<protein>
    <submittedName>
        <fullName evidence="2">2,3-bisphosphoglycerate-dependent phosphoglycerate mutase</fullName>
        <ecNumber evidence="2">5.4.2.11</ecNumber>
    </submittedName>
</protein>
<keyword evidence="3" id="KW-1185">Reference proteome</keyword>
<dbReference type="Gene3D" id="3.40.50.1240">
    <property type="entry name" value="Phosphoglycerate mutase-like"/>
    <property type="match status" value="1"/>
</dbReference>
<evidence type="ECO:0000313" key="3">
    <source>
        <dbReference type="Proteomes" id="UP001240447"/>
    </source>
</evidence>
<dbReference type="InterPro" id="IPR029033">
    <property type="entry name" value="His_PPase_superfam"/>
</dbReference>
<dbReference type="SUPFAM" id="SSF53254">
    <property type="entry name" value="Phosphoglycerate mutase-like"/>
    <property type="match status" value="1"/>
</dbReference>
<dbReference type="CDD" id="cd07067">
    <property type="entry name" value="HP_PGM_like"/>
    <property type="match status" value="1"/>
</dbReference>
<evidence type="ECO:0000256" key="1">
    <source>
        <dbReference type="SAM" id="MobiDB-lite"/>
    </source>
</evidence>
<dbReference type="PANTHER" id="PTHR48100">
    <property type="entry name" value="BROAD-SPECIFICITY PHOSPHATASE YOR283W-RELATED"/>
    <property type="match status" value="1"/>
</dbReference>